<dbReference type="Proteomes" id="UP000324479">
    <property type="component" value="Unassembled WGS sequence"/>
</dbReference>
<organism evidence="1 2">
    <name type="scientific">Roseiconus nitratireducens</name>
    <dbReference type="NCBI Taxonomy" id="2605748"/>
    <lineage>
        <taxon>Bacteria</taxon>
        <taxon>Pseudomonadati</taxon>
        <taxon>Planctomycetota</taxon>
        <taxon>Planctomycetia</taxon>
        <taxon>Pirellulales</taxon>
        <taxon>Pirellulaceae</taxon>
        <taxon>Roseiconus</taxon>
    </lineage>
</organism>
<protein>
    <recommendedName>
        <fullName evidence="3">Formylmethanofuran dehydrogenase subunit B</fullName>
    </recommendedName>
</protein>
<accession>A0A5M6D7Y2</accession>
<name>A0A5M6D7Y2_9BACT</name>
<dbReference type="EMBL" id="VWOX01000005">
    <property type="protein sequence ID" value="KAA5543641.1"/>
    <property type="molecule type" value="Genomic_DNA"/>
</dbReference>
<evidence type="ECO:0000313" key="1">
    <source>
        <dbReference type="EMBL" id="KAA5543641.1"/>
    </source>
</evidence>
<reference evidence="1 2" key="1">
    <citation type="submission" date="2019-08" db="EMBL/GenBank/DDBJ databases">
        <authorList>
            <person name="Dhanesh K."/>
            <person name="Kumar G."/>
            <person name="Sasikala C."/>
            <person name="Venkata Ramana C."/>
        </authorList>
    </citation>
    <scope>NUCLEOTIDE SEQUENCE [LARGE SCALE GENOMIC DNA]</scope>
    <source>
        <strain evidence="1 2">JC645</strain>
    </source>
</reference>
<comment type="caution">
    <text evidence="1">The sequence shown here is derived from an EMBL/GenBank/DDBJ whole genome shotgun (WGS) entry which is preliminary data.</text>
</comment>
<keyword evidence="2" id="KW-1185">Reference proteome</keyword>
<gene>
    <name evidence="1" type="ORF">FYK55_10555</name>
</gene>
<evidence type="ECO:0000313" key="2">
    <source>
        <dbReference type="Proteomes" id="UP000324479"/>
    </source>
</evidence>
<proteinExistence type="predicted"/>
<evidence type="ECO:0008006" key="3">
    <source>
        <dbReference type="Google" id="ProtNLM"/>
    </source>
</evidence>
<dbReference type="RefSeq" id="WP_150076393.1">
    <property type="nucleotide sequence ID" value="NZ_VWOX01000005.1"/>
</dbReference>
<dbReference type="AlphaFoldDB" id="A0A5M6D7Y2"/>
<sequence length="377" mass="40467">MSSHSIVCPFCPLACDDVTVNTAATDVGCELADAELAVALGAPPARLESDLLRAIDLPTLAGKLQLSPRPLVEANGLAIEECKQLHRLVQTYGLRLCRSATPTELALAQSVSRDGMIAATLAEICHRADLILTFGDLQRPWPRLGERVSAGSASRIDLGTASLSLLAELQTARLQTGTGAKQRISPPTEIASIMDRLRRSRYTGIVVGADAFDPGTEVIAAELLNRWIQQINERLPAEANSDDGDSQPKSRAALLWVSAEQNLQSVFRWRSNQDAASTWTATPTADIRIGSPRLASGHPVGRVQLQIGGIDPGVDHAHAYLPASQPGVHHRGTTIRGDGTVSLPLLKWSDSDLPPRLERLESVLRLTQPPHQPHSVG</sequence>